<proteinExistence type="predicted"/>
<sequence>MKITRSISLAPYPPRVRRVSRYELQKLFPNYRSNRVSSQESFNINLQSSQVNHRSLSFNESNFIRQKHPHSNEKHESVSKKLKLRRLSKVVAKYACIATTTPNPLLGSFSSINSIANVWTQNNYSYTAVTSRTLTLKFTLISNSKFNWYIDDVSVYNSTSTELLTNGDFENSTTLVGWTSGNSGSCGSNTGISTSNGYMSTQSYVDQCSGQTTWIQQSFSVTNGDIYSISFWYFLDHANPGLGSGAVQLDVTIS</sequence>
<dbReference type="Proteomes" id="UP000663887">
    <property type="component" value="Unassembled WGS sequence"/>
</dbReference>
<gene>
    <name evidence="2" type="ORF">WKI299_LOCUS36090</name>
    <name evidence="1" type="ORF">XDN619_LOCUS24924</name>
</gene>
<evidence type="ECO:0000313" key="1">
    <source>
        <dbReference type="EMBL" id="CAF2132186.1"/>
    </source>
</evidence>
<evidence type="ECO:0000313" key="3">
    <source>
        <dbReference type="Proteomes" id="UP000663887"/>
    </source>
</evidence>
<dbReference type="AlphaFoldDB" id="A0A816WNF4"/>
<dbReference type="EMBL" id="CAJNRG010011446">
    <property type="protein sequence ID" value="CAF2132186.1"/>
    <property type="molecule type" value="Genomic_DNA"/>
</dbReference>
<reference evidence="1" key="1">
    <citation type="submission" date="2021-02" db="EMBL/GenBank/DDBJ databases">
        <authorList>
            <person name="Nowell W R."/>
        </authorList>
    </citation>
    <scope>NUCLEOTIDE SEQUENCE</scope>
</reference>
<dbReference type="Proteomes" id="UP000663856">
    <property type="component" value="Unassembled WGS sequence"/>
</dbReference>
<dbReference type="Gene3D" id="2.60.120.260">
    <property type="entry name" value="Galactose-binding domain-like"/>
    <property type="match status" value="1"/>
</dbReference>
<protein>
    <submittedName>
        <fullName evidence="1">Uncharacterized protein</fullName>
    </submittedName>
</protein>
<dbReference type="EMBL" id="CAJNRF010017491">
    <property type="protein sequence ID" value="CAF2232383.1"/>
    <property type="molecule type" value="Genomic_DNA"/>
</dbReference>
<comment type="caution">
    <text evidence="1">The sequence shown here is derived from an EMBL/GenBank/DDBJ whole genome shotgun (WGS) entry which is preliminary data.</text>
</comment>
<name>A0A816WNF4_9BILA</name>
<organism evidence="1 3">
    <name type="scientific">Rotaria magnacalcarata</name>
    <dbReference type="NCBI Taxonomy" id="392030"/>
    <lineage>
        <taxon>Eukaryota</taxon>
        <taxon>Metazoa</taxon>
        <taxon>Spiralia</taxon>
        <taxon>Gnathifera</taxon>
        <taxon>Rotifera</taxon>
        <taxon>Eurotatoria</taxon>
        <taxon>Bdelloidea</taxon>
        <taxon>Philodinida</taxon>
        <taxon>Philodinidae</taxon>
        <taxon>Rotaria</taxon>
    </lineage>
</organism>
<evidence type="ECO:0000313" key="2">
    <source>
        <dbReference type="EMBL" id="CAF2232383.1"/>
    </source>
</evidence>
<accession>A0A816WNF4</accession>